<comment type="similarity">
    <text evidence="1">Belongs to the short-chain dehydrogenases/reductases (SDR) family.</text>
</comment>
<comment type="catalytic activity">
    <reaction evidence="17">
        <text>prostaglandin A1 + NAD(+) = 15-oxo-prostaglandin A1 + NADH + H(+)</text>
        <dbReference type="Rhea" id="RHEA:41263"/>
        <dbReference type="ChEBI" id="CHEBI:15378"/>
        <dbReference type="ChEBI" id="CHEBI:57398"/>
        <dbReference type="ChEBI" id="CHEBI:57540"/>
        <dbReference type="ChEBI" id="CHEBI:57945"/>
        <dbReference type="ChEBI" id="CHEBI:85072"/>
    </reaction>
    <physiologicalReaction direction="left-to-right" evidence="17">
        <dbReference type="Rhea" id="RHEA:41264"/>
    </physiologicalReaction>
</comment>
<evidence type="ECO:0000256" key="5">
    <source>
        <dbReference type="ARBA" id="ARBA00040276"/>
    </source>
</evidence>
<evidence type="ECO:0000256" key="2">
    <source>
        <dbReference type="ARBA" id="ARBA00023002"/>
    </source>
</evidence>
<dbReference type="GO" id="GO:0005737">
    <property type="term" value="C:cytoplasm"/>
    <property type="evidence" value="ECO:0007669"/>
    <property type="project" value="TreeGrafter"/>
</dbReference>
<sequence length="106" mass="11654">MMSKDIKNKVVLITGGASGMGYEIADRFLEKGANKIILVDINEKLGGDAVNTFSSKYGNDKVYFANCDVTSAKTLWKTITDTFKDVDVLVNNAGIVQEKDVRRSLM</sequence>
<dbReference type="EMBL" id="FZQP02000004">
    <property type="protein sequence ID" value="VVC86615.1"/>
    <property type="molecule type" value="Genomic_DNA"/>
</dbReference>
<evidence type="ECO:0000313" key="23">
    <source>
        <dbReference type="Proteomes" id="UP000324832"/>
    </source>
</evidence>
<dbReference type="AlphaFoldDB" id="A0A5E4PN91"/>
<comment type="catalytic activity">
    <reaction evidence="18">
        <text>prostaglandin E2 + NAD(+) = 15-oxoprostaglandin E2 + NADH + H(+)</text>
        <dbReference type="Rhea" id="RHEA:11876"/>
        <dbReference type="ChEBI" id="CHEBI:15378"/>
        <dbReference type="ChEBI" id="CHEBI:57400"/>
        <dbReference type="ChEBI" id="CHEBI:57540"/>
        <dbReference type="ChEBI" id="CHEBI:57945"/>
        <dbReference type="ChEBI" id="CHEBI:606564"/>
        <dbReference type="EC" id="1.1.1.141"/>
    </reaction>
    <physiologicalReaction direction="left-to-right" evidence="18">
        <dbReference type="Rhea" id="RHEA:11877"/>
    </physiologicalReaction>
</comment>
<gene>
    <name evidence="22" type="ORF">LSINAPIS_LOCUS404</name>
</gene>
<evidence type="ECO:0000256" key="17">
    <source>
        <dbReference type="ARBA" id="ARBA00048611"/>
    </source>
</evidence>
<evidence type="ECO:0000256" key="15">
    <source>
        <dbReference type="ARBA" id="ARBA00048393"/>
    </source>
</evidence>
<proteinExistence type="inferred from homology"/>
<comment type="catalytic activity">
    <reaction evidence="16">
        <text>lipoxin A4 + NAD(+) = 15-oxo-(5S,6R)-dihydroxy-(7E,9E,11Z,13E)-eicosatetraenoate + NADH + H(+)</text>
        <dbReference type="Rhea" id="RHEA:41572"/>
        <dbReference type="ChEBI" id="CHEBI:15378"/>
        <dbReference type="ChEBI" id="CHEBI:57540"/>
        <dbReference type="ChEBI" id="CHEBI:57945"/>
        <dbReference type="ChEBI" id="CHEBI:67026"/>
        <dbReference type="ChEBI" id="CHEBI:78311"/>
    </reaction>
    <physiologicalReaction direction="left-to-right" evidence="16">
        <dbReference type="Rhea" id="RHEA:41573"/>
    </physiologicalReaction>
</comment>
<comment type="catalytic activity">
    <reaction evidence="9">
        <text>prostaglandin E1 + NAD(+) = 15-oxoprostaglandin E1 + NADH + H(+)</text>
        <dbReference type="Rhea" id="RHEA:16477"/>
        <dbReference type="ChEBI" id="CHEBI:15378"/>
        <dbReference type="ChEBI" id="CHEBI:57397"/>
        <dbReference type="ChEBI" id="CHEBI:57401"/>
        <dbReference type="ChEBI" id="CHEBI:57540"/>
        <dbReference type="ChEBI" id="CHEBI:57945"/>
    </reaction>
    <physiologicalReaction direction="left-to-right" evidence="9">
        <dbReference type="Rhea" id="RHEA:16478"/>
    </physiologicalReaction>
</comment>
<dbReference type="PRINTS" id="PR00081">
    <property type="entry name" value="GDHRDH"/>
</dbReference>
<organism evidence="22 23">
    <name type="scientific">Leptidea sinapis</name>
    <dbReference type="NCBI Taxonomy" id="189913"/>
    <lineage>
        <taxon>Eukaryota</taxon>
        <taxon>Metazoa</taxon>
        <taxon>Ecdysozoa</taxon>
        <taxon>Arthropoda</taxon>
        <taxon>Hexapoda</taxon>
        <taxon>Insecta</taxon>
        <taxon>Pterygota</taxon>
        <taxon>Neoptera</taxon>
        <taxon>Endopterygota</taxon>
        <taxon>Lepidoptera</taxon>
        <taxon>Glossata</taxon>
        <taxon>Ditrysia</taxon>
        <taxon>Papilionoidea</taxon>
        <taxon>Pieridae</taxon>
        <taxon>Dismorphiinae</taxon>
        <taxon>Leptidea</taxon>
    </lineage>
</organism>
<dbReference type="Gene3D" id="3.40.50.720">
    <property type="entry name" value="NAD(P)-binding Rossmann-like Domain"/>
    <property type="match status" value="1"/>
</dbReference>
<dbReference type="Pfam" id="PF00106">
    <property type="entry name" value="adh_short"/>
    <property type="match status" value="1"/>
</dbReference>
<reference evidence="22 23" key="1">
    <citation type="submission" date="2017-07" db="EMBL/GenBank/DDBJ databases">
        <authorList>
            <person name="Talla V."/>
            <person name="Backstrom N."/>
        </authorList>
    </citation>
    <scope>NUCLEOTIDE SEQUENCE [LARGE SCALE GENOMIC DNA]</scope>
</reference>
<evidence type="ECO:0000256" key="7">
    <source>
        <dbReference type="ARBA" id="ARBA00042026"/>
    </source>
</evidence>
<comment type="catalytic activity">
    <reaction evidence="19">
        <text>resolvin D2 + NAD(+) = 16-oxoresolvin D2 + NADH + H(+)</text>
        <dbReference type="Rhea" id="RHEA:53588"/>
        <dbReference type="ChEBI" id="CHEBI:15378"/>
        <dbReference type="ChEBI" id="CHEBI:57540"/>
        <dbReference type="ChEBI" id="CHEBI:57945"/>
        <dbReference type="ChEBI" id="CHEBI:133367"/>
        <dbReference type="ChEBI" id="CHEBI:137498"/>
    </reaction>
    <physiologicalReaction direction="left-to-right" evidence="19">
        <dbReference type="Rhea" id="RHEA:53589"/>
    </physiologicalReaction>
</comment>
<dbReference type="InterPro" id="IPR002347">
    <property type="entry name" value="SDR_fam"/>
</dbReference>
<evidence type="ECO:0000256" key="8">
    <source>
        <dbReference type="ARBA" id="ARBA00045705"/>
    </source>
</evidence>
<comment type="catalytic activity">
    <reaction evidence="20">
        <text>(15S)-hydroxy-(5Z,8Z,11Z,13E)-eicosatetraenoate + NAD(+) = 15-oxo-(5Z,8Z,11Z,13E)-eicosatetraenoate + NADH + H(+)</text>
        <dbReference type="Rhea" id="RHEA:23260"/>
        <dbReference type="ChEBI" id="CHEBI:15378"/>
        <dbReference type="ChEBI" id="CHEBI:57409"/>
        <dbReference type="ChEBI" id="CHEBI:57410"/>
        <dbReference type="ChEBI" id="CHEBI:57540"/>
        <dbReference type="ChEBI" id="CHEBI:57945"/>
        <dbReference type="EC" id="1.1.1.232"/>
    </reaction>
    <physiologicalReaction direction="left-to-right" evidence="20">
        <dbReference type="Rhea" id="RHEA:23261"/>
    </physiologicalReaction>
</comment>
<comment type="function">
    <text evidence="8">Catalyzes the NAD-dependent dehydrogenation (oxidation) of a broad array of hydroxylated polyunsaturated fatty acids (mainly eicosanoids and docosanoids, including prostaglandins, lipoxins and resolvins), yielding their corresponding keto (oxo) metabolites. Decreases the levels of the pro-proliferative prostaglandins such as prostaglandin E2 (whose activity is increased in cancer because of an increase in the expression of cyclooxygenase 2) and generates oxo-fatty acid products that can profoundly influence cell function by abrogating pro-inflammatory cytokine expression. Converts resolvins E1, D1 and D2 to their oxo products, which represents a mode of resolvin inactivation. Resolvin E1 plays important roles during the resolution phase of acute inflammation, while resolvins D1 and D2 have a unique role in obesity-induced adipose inflammation.</text>
</comment>
<dbReference type="PANTHER" id="PTHR44229">
    <property type="entry name" value="15-HYDROXYPROSTAGLANDIN DEHYDROGENASE [NAD(+)]"/>
    <property type="match status" value="1"/>
</dbReference>
<dbReference type="InterPro" id="IPR036291">
    <property type="entry name" value="NAD(P)-bd_dom_sf"/>
</dbReference>
<dbReference type="EC" id="1.1.1.232" evidence="4"/>
<accession>A0A5E4PN91</accession>
<comment type="catalytic activity">
    <reaction evidence="12">
        <text>15-oxo-(5S,6R)-dihydroxy-(7E,9E,11Z)-eicosatrienoate + NADH + H(+) = (5S,6R,15S)-trihydroxy-(7E,9E,11Z)-eicosatrienoate + NAD(+)</text>
        <dbReference type="Rhea" id="RHEA:41596"/>
        <dbReference type="ChEBI" id="CHEBI:15378"/>
        <dbReference type="ChEBI" id="CHEBI:57540"/>
        <dbReference type="ChEBI" id="CHEBI:57945"/>
        <dbReference type="ChEBI" id="CHEBI:78325"/>
        <dbReference type="ChEBI" id="CHEBI:78329"/>
    </reaction>
    <physiologicalReaction direction="left-to-right" evidence="12">
        <dbReference type="Rhea" id="RHEA:41597"/>
    </physiologicalReaction>
</comment>
<comment type="catalytic activity">
    <reaction evidence="13">
        <text>(11R)-hydroxy-(5Z,8Z,12E,14Z)-eicosatetraenoate + NAD(+) = 11-oxo-(5Z,8Z,12E,14Z)-eicosatetraenoate + NADH + H(+)</text>
        <dbReference type="Rhea" id="RHEA:48640"/>
        <dbReference type="ChEBI" id="CHEBI:15378"/>
        <dbReference type="ChEBI" id="CHEBI:57540"/>
        <dbReference type="ChEBI" id="CHEBI:57945"/>
        <dbReference type="ChEBI" id="CHEBI:78836"/>
        <dbReference type="ChEBI" id="CHEBI:90697"/>
    </reaction>
    <physiologicalReaction direction="left-to-right" evidence="13">
        <dbReference type="Rhea" id="RHEA:48641"/>
    </physiologicalReaction>
</comment>
<dbReference type="EC" id="1.1.1.141" evidence="3"/>
<comment type="catalytic activity">
    <reaction evidence="15">
        <text>resolvin D2 + NAD(+) = 7-oxoresolvin D2 + NADH + H(+)</text>
        <dbReference type="Rhea" id="RHEA:53584"/>
        <dbReference type="ChEBI" id="CHEBI:15378"/>
        <dbReference type="ChEBI" id="CHEBI:57540"/>
        <dbReference type="ChEBI" id="CHEBI:57945"/>
        <dbReference type="ChEBI" id="CHEBI:133367"/>
        <dbReference type="ChEBI" id="CHEBI:137497"/>
    </reaction>
    <physiologicalReaction direction="left-to-right" evidence="15">
        <dbReference type="Rhea" id="RHEA:53585"/>
    </physiologicalReaction>
</comment>
<evidence type="ECO:0000256" key="4">
    <source>
        <dbReference type="ARBA" id="ARBA00039060"/>
    </source>
</evidence>
<dbReference type="GO" id="GO:0016404">
    <property type="term" value="F:15-hydroxyprostaglandin dehydrogenase (NAD+) activity"/>
    <property type="evidence" value="ECO:0007669"/>
    <property type="project" value="UniProtKB-EC"/>
</dbReference>
<comment type="catalytic activity">
    <reaction evidence="21">
        <text>resolvin E1 + NAD(+) = 18-oxo-resolvin E1 + NADH + H(+)</text>
        <dbReference type="Rhea" id="RHEA:49244"/>
        <dbReference type="ChEBI" id="CHEBI:15378"/>
        <dbReference type="ChEBI" id="CHEBI:57540"/>
        <dbReference type="ChEBI" id="CHEBI:57945"/>
        <dbReference type="ChEBI" id="CHEBI:91000"/>
        <dbReference type="ChEBI" id="CHEBI:91001"/>
    </reaction>
    <physiologicalReaction direction="left-to-right" evidence="21">
        <dbReference type="Rhea" id="RHEA:49245"/>
    </physiologicalReaction>
</comment>
<comment type="catalytic activity">
    <reaction evidence="10">
        <text>resolvin D1 + NAD(+) = 8-oxoresolvin D1 + NADH + H(+)</text>
        <dbReference type="Rhea" id="RHEA:50124"/>
        <dbReference type="ChEBI" id="CHEBI:15378"/>
        <dbReference type="ChEBI" id="CHEBI:57540"/>
        <dbReference type="ChEBI" id="CHEBI:57945"/>
        <dbReference type="ChEBI" id="CHEBI:132079"/>
        <dbReference type="ChEBI" id="CHEBI:132080"/>
    </reaction>
    <physiologicalReaction direction="left-to-right" evidence="10">
        <dbReference type="Rhea" id="RHEA:50125"/>
    </physiologicalReaction>
</comment>
<evidence type="ECO:0000256" key="21">
    <source>
        <dbReference type="ARBA" id="ARBA00049188"/>
    </source>
</evidence>
<evidence type="ECO:0000313" key="22">
    <source>
        <dbReference type="EMBL" id="VVC86615.1"/>
    </source>
</evidence>
<evidence type="ECO:0000256" key="11">
    <source>
        <dbReference type="ARBA" id="ARBA00048008"/>
    </source>
</evidence>
<evidence type="ECO:0000256" key="9">
    <source>
        <dbReference type="ARBA" id="ARBA00047325"/>
    </source>
</evidence>
<evidence type="ECO:0000256" key="19">
    <source>
        <dbReference type="ARBA" id="ARBA00048921"/>
    </source>
</evidence>
<evidence type="ECO:0000256" key="16">
    <source>
        <dbReference type="ARBA" id="ARBA00048535"/>
    </source>
</evidence>
<evidence type="ECO:0000256" key="14">
    <source>
        <dbReference type="ARBA" id="ARBA00048170"/>
    </source>
</evidence>
<evidence type="ECO:0000256" key="6">
    <source>
        <dbReference type="ARBA" id="ARBA00041812"/>
    </source>
</evidence>
<keyword evidence="23" id="KW-1185">Reference proteome</keyword>
<evidence type="ECO:0000256" key="3">
    <source>
        <dbReference type="ARBA" id="ARBA00038968"/>
    </source>
</evidence>
<dbReference type="GO" id="GO:0047034">
    <property type="term" value="F:15-hydroxyicosatetraenoate dehydrogenase activity"/>
    <property type="evidence" value="ECO:0007669"/>
    <property type="project" value="UniProtKB-EC"/>
</dbReference>
<evidence type="ECO:0000256" key="1">
    <source>
        <dbReference type="ARBA" id="ARBA00006484"/>
    </source>
</evidence>
<comment type="catalytic activity">
    <reaction evidence="11">
        <text>14-hydroxy-(4Z,7Z,10Z,12E,16Z,19Z)-docosahexaenoate + NAD(+) = 14-oxo-(4Z,7Z,10Z,12E,16Z,19Z)-docosahexaenoate + NADH + H(+)</text>
        <dbReference type="Rhea" id="RHEA:48952"/>
        <dbReference type="ChEBI" id="CHEBI:15378"/>
        <dbReference type="ChEBI" id="CHEBI:57540"/>
        <dbReference type="ChEBI" id="CHEBI:57945"/>
        <dbReference type="ChEBI" id="CHEBI:90866"/>
        <dbReference type="ChEBI" id="CHEBI:90867"/>
    </reaction>
    <physiologicalReaction direction="left-to-right" evidence="11">
        <dbReference type="Rhea" id="RHEA:48953"/>
    </physiologicalReaction>
</comment>
<dbReference type="Proteomes" id="UP000324832">
    <property type="component" value="Unassembled WGS sequence"/>
</dbReference>
<protein>
    <recommendedName>
        <fullName evidence="5">15-hydroxyprostaglandin dehydrogenase [NAD(+)]</fullName>
        <ecNumber evidence="3">1.1.1.141</ecNumber>
        <ecNumber evidence="4">1.1.1.232</ecNumber>
    </recommendedName>
    <alternativeName>
        <fullName evidence="7">Eicosanoid/docosanoid dehydrogenase [NAD(+)]</fullName>
    </alternativeName>
    <alternativeName>
        <fullName evidence="6">Prostaglandin dehydrogenase 1</fullName>
    </alternativeName>
</protein>
<comment type="catalytic activity">
    <reaction evidence="14">
        <text>resolvin D1 + NAD(+) = 17-oxoresolvin D1 + NADH + H(+)</text>
        <dbReference type="Rhea" id="RHEA:50128"/>
        <dbReference type="ChEBI" id="CHEBI:15378"/>
        <dbReference type="ChEBI" id="CHEBI:57540"/>
        <dbReference type="ChEBI" id="CHEBI:57945"/>
        <dbReference type="ChEBI" id="CHEBI:132079"/>
        <dbReference type="ChEBI" id="CHEBI:132081"/>
    </reaction>
    <physiologicalReaction direction="left-to-right" evidence="14">
        <dbReference type="Rhea" id="RHEA:50129"/>
    </physiologicalReaction>
</comment>
<evidence type="ECO:0000256" key="18">
    <source>
        <dbReference type="ARBA" id="ARBA00048739"/>
    </source>
</evidence>
<dbReference type="PANTHER" id="PTHR44229:SF4">
    <property type="entry name" value="15-HYDROXYPROSTAGLANDIN DEHYDROGENASE [NAD(+)]"/>
    <property type="match status" value="1"/>
</dbReference>
<name>A0A5E4PN91_9NEOP</name>
<evidence type="ECO:0000256" key="20">
    <source>
        <dbReference type="ARBA" id="ARBA00049151"/>
    </source>
</evidence>
<evidence type="ECO:0000256" key="10">
    <source>
        <dbReference type="ARBA" id="ARBA00047672"/>
    </source>
</evidence>
<evidence type="ECO:0000256" key="13">
    <source>
        <dbReference type="ARBA" id="ARBA00048144"/>
    </source>
</evidence>
<dbReference type="SUPFAM" id="SSF51735">
    <property type="entry name" value="NAD(P)-binding Rossmann-fold domains"/>
    <property type="match status" value="1"/>
</dbReference>
<keyword evidence="2" id="KW-0560">Oxidoreductase</keyword>
<evidence type="ECO:0000256" key="12">
    <source>
        <dbReference type="ARBA" id="ARBA00048140"/>
    </source>
</evidence>